<dbReference type="NCBIfam" id="TIGR01679">
    <property type="entry name" value="bact_FAD_ox"/>
    <property type="match status" value="1"/>
</dbReference>
<dbReference type="PANTHER" id="PTHR43762:SF1">
    <property type="entry name" value="D-ARABINONO-1,4-LACTONE OXIDASE"/>
    <property type="match status" value="1"/>
</dbReference>
<sequence>MTWRNWGRTFSAEPAGVVVPTSVEELQRLVTAQRGTGLGVKPIGASHSFSAVAQPEGFQLRLDHFRGLVQVDSARRRATFGAGTHLHQVAELLEPFGLALPNMGDIDRQTIAGAISTGTHGTGIGHPSIGANVTAVRLVNGKGELVEVSEDVNYELLPAVRLGLGALGVLVEVEIQCVPEFRLDVVEATEPRERVIEEWDARIRGNDHFEFFWFPHTDVVTTKTNNRTERDARPLPVAKRWFDETVTGGALHGAVSEVGARIPAATPAINRLAAPLMERQPFVDRSDRVFVSRRPVRFREMEFGVPIDAVRPVLREIEQLFERRGHRVTFPIEVRAAAADTAMLSTAYEREVAYIALHTYVRQDPRALFADAQRIFLAHDGRPHWGKMHSVSHERFMEQLPRFEDFLAVRDRYDPDRVFANEYTRRVLGE</sequence>
<dbReference type="Gene3D" id="3.30.465.10">
    <property type="match status" value="1"/>
</dbReference>
<dbReference type="InterPro" id="IPR016167">
    <property type="entry name" value="FAD-bd_PCMH_sub1"/>
</dbReference>
<evidence type="ECO:0000313" key="4">
    <source>
        <dbReference type="Proteomes" id="UP000824005"/>
    </source>
</evidence>
<dbReference type="PIRSF" id="PIRSF000136">
    <property type="entry name" value="LGO_GLO"/>
    <property type="match status" value="1"/>
</dbReference>
<dbReference type="InterPro" id="IPR016171">
    <property type="entry name" value="Vanillyl_alc_oxidase_C-sub2"/>
</dbReference>
<accession>A0A9D2C8N6</accession>
<reference evidence="3" key="1">
    <citation type="journal article" date="2021" name="PeerJ">
        <title>Extensive microbial diversity within the chicken gut microbiome revealed by metagenomics and culture.</title>
        <authorList>
            <person name="Gilroy R."/>
            <person name="Ravi A."/>
            <person name="Getino M."/>
            <person name="Pursley I."/>
            <person name="Horton D.L."/>
            <person name="Alikhan N.F."/>
            <person name="Baker D."/>
            <person name="Gharbi K."/>
            <person name="Hall N."/>
            <person name="Watson M."/>
            <person name="Adriaenssens E.M."/>
            <person name="Foster-Nyarko E."/>
            <person name="Jarju S."/>
            <person name="Secka A."/>
            <person name="Antonio M."/>
            <person name="Oren A."/>
            <person name="Chaudhuri R.R."/>
            <person name="La Ragione R."/>
            <person name="Hildebrand F."/>
            <person name="Pallen M.J."/>
        </authorList>
    </citation>
    <scope>NUCLEOTIDE SEQUENCE</scope>
    <source>
        <strain evidence="3">ChiGjej1B1-98</strain>
    </source>
</reference>
<keyword evidence="1" id="KW-0560">Oxidoreductase</keyword>
<organism evidence="3 4">
    <name type="scientific">Candidatus Agrococcus pullicola</name>
    <dbReference type="NCBI Taxonomy" id="2838429"/>
    <lineage>
        <taxon>Bacteria</taxon>
        <taxon>Bacillati</taxon>
        <taxon>Actinomycetota</taxon>
        <taxon>Actinomycetes</taxon>
        <taxon>Micrococcales</taxon>
        <taxon>Microbacteriaceae</taxon>
        <taxon>Agrococcus</taxon>
    </lineage>
</organism>
<dbReference type="GO" id="GO:0003885">
    <property type="term" value="F:D-arabinono-1,4-lactone oxidase activity"/>
    <property type="evidence" value="ECO:0007669"/>
    <property type="project" value="InterPro"/>
</dbReference>
<dbReference type="Gene3D" id="1.10.45.10">
    <property type="entry name" value="Vanillyl-alcohol Oxidase, Chain A, domain 4"/>
    <property type="match status" value="1"/>
</dbReference>
<dbReference type="Pfam" id="PF04030">
    <property type="entry name" value="ALO"/>
    <property type="match status" value="1"/>
</dbReference>
<dbReference type="EMBL" id="DXDC01000039">
    <property type="protein sequence ID" value="HIY64938.1"/>
    <property type="molecule type" value="Genomic_DNA"/>
</dbReference>
<dbReference type="GO" id="GO:0071949">
    <property type="term" value="F:FAD binding"/>
    <property type="evidence" value="ECO:0007669"/>
    <property type="project" value="InterPro"/>
</dbReference>
<dbReference type="Gene3D" id="3.30.70.2520">
    <property type="match status" value="1"/>
</dbReference>
<dbReference type="InterPro" id="IPR006094">
    <property type="entry name" value="Oxid_FAD_bind_N"/>
</dbReference>
<dbReference type="PANTHER" id="PTHR43762">
    <property type="entry name" value="L-GULONOLACTONE OXIDASE"/>
    <property type="match status" value="1"/>
</dbReference>
<dbReference type="GO" id="GO:0016020">
    <property type="term" value="C:membrane"/>
    <property type="evidence" value="ECO:0007669"/>
    <property type="project" value="InterPro"/>
</dbReference>
<dbReference type="AlphaFoldDB" id="A0A9D2C8N6"/>
<protein>
    <submittedName>
        <fullName evidence="3">FAD-binding protein</fullName>
    </submittedName>
</protein>
<dbReference type="InterPro" id="IPR010031">
    <property type="entry name" value="FAD_lactone_oxidase-like"/>
</dbReference>
<dbReference type="PROSITE" id="PS51387">
    <property type="entry name" value="FAD_PCMH"/>
    <property type="match status" value="1"/>
</dbReference>
<name>A0A9D2C8N6_9MICO</name>
<dbReference type="Proteomes" id="UP000824005">
    <property type="component" value="Unassembled WGS sequence"/>
</dbReference>
<gene>
    <name evidence="3" type="ORF">H9830_01515</name>
</gene>
<evidence type="ECO:0000256" key="1">
    <source>
        <dbReference type="ARBA" id="ARBA00023002"/>
    </source>
</evidence>
<comment type="caution">
    <text evidence="3">The sequence shown here is derived from an EMBL/GenBank/DDBJ whole genome shotgun (WGS) entry which is preliminary data.</text>
</comment>
<dbReference type="InterPro" id="IPR007173">
    <property type="entry name" value="ALO_C"/>
</dbReference>
<dbReference type="InterPro" id="IPR036318">
    <property type="entry name" value="FAD-bd_PCMH-like_sf"/>
</dbReference>
<dbReference type="InterPro" id="IPR016169">
    <property type="entry name" value="FAD-bd_PCMH_sub2"/>
</dbReference>
<proteinExistence type="predicted"/>
<reference evidence="3" key="2">
    <citation type="submission" date="2021-04" db="EMBL/GenBank/DDBJ databases">
        <authorList>
            <person name="Gilroy R."/>
        </authorList>
    </citation>
    <scope>NUCLEOTIDE SEQUENCE</scope>
    <source>
        <strain evidence="3">ChiGjej1B1-98</strain>
    </source>
</reference>
<dbReference type="SUPFAM" id="SSF56176">
    <property type="entry name" value="FAD-binding/transporter-associated domain-like"/>
    <property type="match status" value="1"/>
</dbReference>
<feature type="domain" description="FAD-binding PCMH-type" evidence="2">
    <location>
        <begin position="10"/>
        <end position="180"/>
    </location>
</feature>
<dbReference type="InterPro" id="IPR016166">
    <property type="entry name" value="FAD-bd_PCMH"/>
</dbReference>
<dbReference type="Gene3D" id="3.30.43.10">
    <property type="entry name" value="Uridine Diphospho-n-acetylenolpyruvylglucosamine Reductase, domain 2"/>
    <property type="match status" value="1"/>
</dbReference>
<dbReference type="Pfam" id="PF01565">
    <property type="entry name" value="FAD_binding_4"/>
    <property type="match status" value="1"/>
</dbReference>
<evidence type="ECO:0000259" key="2">
    <source>
        <dbReference type="PROSITE" id="PS51387"/>
    </source>
</evidence>
<evidence type="ECO:0000313" key="3">
    <source>
        <dbReference type="EMBL" id="HIY64938.1"/>
    </source>
</evidence>